<dbReference type="GO" id="GO:0003677">
    <property type="term" value="F:DNA binding"/>
    <property type="evidence" value="ECO:0007669"/>
    <property type="project" value="UniProtKB-UniRule"/>
</dbReference>
<dbReference type="Gene3D" id="1.10.357.10">
    <property type="entry name" value="Tetracycline Repressor, domain 2"/>
    <property type="match status" value="1"/>
</dbReference>
<dbReference type="PROSITE" id="PS01081">
    <property type="entry name" value="HTH_TETR_1"/>
    <property type="match status" value="1"/>
</dbReference>
<comment type="caution">
    <text evidence="5">The sequence shown here is derived from an EMBL/GenBank/DDBJ whole genome shotgun (WGS) entry which is preliminary data.</text>
</comment>
<evidence type="ECO:0000256" key="1">
    <source>
        <dbReference type="ARBA" id="ARBA00022491"/>
    </source>
</evidence>
<organism evidence="5 6">
    <name type="scientific">Bacillus manliponensis</name>
    <dbReference type="NCBI Taxonomy" id="574376"/>
    <lineage>
        <taxon>Bacteria</taxon>
        <taxon>Bacillati</taxon>
        <taxon>Bacillota</taxon>
        <taxon>Bacilli</taxon>
        <taxon>Bacillales</taxon>
        <taxon>Bacillaceae</taxon>
        <taxon>Bacillus</taxon>
        <taxon>Bacillus cereus group</taxon>
    </lineage>
</organism>
<evidence type="ECO:0000313" key="6">
    <source>
        <dbReference type="Proteomes" id="UP000027822"/>
    </source>
</evidence>
<evidence type="ECO:0000256" key="3">
    <source>
        <dbReference type="PROSITE-ProRule" id="PRU00335"/>
    </source>
</evidence>
<dbReference type="PANTHER" id="PTHR43479">
    <property type="entry name" value="ACREF/ENVCD OPERON REPRESSOR-RELATED"/>
    <property type="match status" value="1"/>
</dbReference>
<proteinExistence type="predicted"/>
<dbReference type="PROSITE" id="PS50977">
    <property type="entry name" value="HTH_TETR_2"/>
    <property type="match status" value="1"/>
</dbReference>
<feature type="domain" description="HTH tetR-type" evidence="4">
    <location>
        <begin position="3"/>
        <end position="63"/>
    </location>
</feature>
<dbReference type="STRING" id="574376.BAMA_16950"/>
<dbReference type="SUPFAM" id="SSF46689">
    <property type="entry name" value="Homeodomain-like"/>
    <property type="match status" value="1"/>
</dbReference>
<gene>
    <name evidence="5" type="ORF">BAMA_16950</name>
</gene>
<dbReference type="eggNOG" id="COG1309">
    <property type="taxonomic scope" value="Bacteria"/>
</dbReference>
<sequence length="190" mass="22177">MSVDRKRSIIEAATKSFSAFGYKATTMDQVAKLANVGKGTIYTFFKNKEELFGEIISNLIAEMKYVAEEAIDSNVSFVENVSLALYRILEFRKEHQLMIKLIQEERDMGTKEVQEVLQQVDREIISYIEVYLKIAIQKGEIRECDTEITAFIMLRMYISLIFDWEKHHEPLEKERIAELFELYLIKGLSN</sequence>
<dbReference type="PANTHER" id="PTHR43479:SF11">
    <property type="entry name" value="ACREF_ENVCD OPERON REPRESSOR-RELATED"/>
    <property type="match status" value="1"/>
</dbReference>
<dbReference type="InterPro" id="IPR036271">
    <property type="entry name" value="Tet_transcr_reg_TetR-rel_C_sf"/>
</dbReference>
<name>A0A073KCV5_9BACI</name>
<dbReference type="InterPro" id="IPR023772">
    <property type="entry name" value="DNA-bd_HTH_TetR-type_CS"/>
</dbReference>
<protein>
    <submittedName>
        <fullName evidence="5">TetR family transcriptional regulator</fullName>
    </submittedName>
</protein>
<accession>A0A073KCV5</accession>
<dbReference type="PRINTS" id="PR00455">
    <property type="entry name" value="HTHTETR"/>
</dbReference>
<dbReference type="SUPFAM" id="SSF48498">
    <property type="entry name" value="Tetracyclin repressor-like, C-terminal domain"/>
    <property type="match status" value="1"/>
</dbReference>
<evidence type="ECO:0000259" key="4">
    <source>
        <dbReference type="PROSITE" id="PS50977"/>
    </source>
</evidence>
<evidence type="ECO:0000313" key="5">
    <source>
        <dbReference type="EMBL" id="KEK20138.1"/>
    </source>
</evidence>
<dbReference type="InterPro" id="IPR050624">
    <property type="entry name" value="HTH-type_Tx_Regulator"/>
</dbReference>
<reference evidence="5 6" key="1">
    <citation type="submission" date="2014-06" db="EMBL/GenBank/DDBJ databases">
        <title>Draft genome sequence of Bacillus manliponensis JCM 15802 (MCCC 1A00708).</title>
        <authorList>
            <person name="Lai Q."/>
            <person name="Liu Y."/>
            <person name="Shao Z."/>
        </authorList>
    </citation>
    <scope>NUCLEOTIDE SEQUENCE [LARGE SCALE GENOMIC DNA]</scope>
    <source>
        <strain evidence="5 6">JCM 15802</strain>
    </source>
</reference>
<dbReference type="Gene3D" id="1.10.10.60">
    <property type="entry name" value="Homeodomain-like"/>
    <property type="match status" value="1"/>
</dbReference>
<dbReference type="OrthoDB" id="9812484at2"/>
<feature type="DNA-binding region" description="H-T-H motif" evidence="3">
    <location>
        <begin position="26"/>
        <end position="45"/>
    </location>
</feature>
<evidence type="ECO:0000256" key="2">
    <source>
        <dbReference type="ARBA" id="ARBA00023125"/>
    </source>
</evidence>
<keyword evidence="6" id="KW-1185">Reference proteome</keyword>
<dbReference type="Pfam" id="PF00440">
    <property type="entry name" value="TetR_N"/>
    <property type="match status" value="1"/>
</dbReference>
<dbReference type="Proteomes" id="UP000027822">
    <property type="component" value="Unassembled WGS sequence"/>
</dbReference>
<dbReference type="RefSeq" id="WP_034637365.1">
    <property type="nucleotide sequence ID" value="NZ_CBCSJC010000003.1"/>
</dbReference>
<dbReference type="EMBL" id="JOTN01000004">
    <property type="protein sequence ID" value="KEK20138.1"/>
    <property type="molecule type" value="Genomic_DNA"/>
</dbReference>
<keyword evidence="1" id="KW-0678">Repressor</keyword>
<dbReference type="AlphaFoldDB" id="A0A073KCV5"/>
<dbReference type="InterPro" id="IPR009057">
    <property type="entry name" value="Homeodomain-like_sf"/>
</dbReference>
<dbReference type="InterPro" id="IPR001647">
    <property type="entry name" value="HTH_TetR"/>
</dbReference>
<keyword evidence="2 3" id="KW-0238">DNA-binding</keyword>